<evidence type="ECO:0000256" key="3">
    <source>
        <dbReference type="PROSITE-ProRule" id="PRU00339"/>
    </source>
</evidence>
<dbReference type="RefSeq" id="WP_074640948.1">
    <property type="nucleotide sequence ID" value="NZ_AP025286.1"/>
</dbReference>
<reference evidence="5 6" key="1">
    <citation type="submission" date="2016-10" db="EMBL/GenBank/DDBJ databases">
        <authorList>
            <person name="de Groot N.N."/>
        </authorList>
    </citation>
    <scope>NUCLEOTIDE SEQUENCE [LARGE SCALE GENOMIC DNA]</scope>
    <source>
        <strain evidence="5 6">B25</strain>
    </source>
</reference>
<sequence length="132" mass="14840">MKKLIILAVLAAISSLFISCKTLKEIPEDKTSAQIIQMGQNYVGIGDYKSAEFCYDTVIARFGTDASIYVEAKYELGRVYLAQNKYDKAYNTFNEILQIYDVYAAMLPGAYKKLCTISINQIPEAKLAELKK</sequence>
<keyword evidence="2 3" id="KW-0802">TPR repeat</keyword>
<keyword evidence="6" id="KW-1185">Reference proteome</keyword>
<dbReference type="InterPro" id="IPR011990">
    <property type="entry name" value="TPR-like_helical_dom_sf"/>
</dbReference>
<dbReference type="PROSITE" id="PS50005">
    <property type="entry name" value="TPR"/>
    <property type="match status" value="1"/>
</dbReference>
<keyword evidence="4" id="KW-0732">Signal</keyword>
<feature type="signal peptide" evidence="4">
    <location>
        <begin position="1"/>
        <end position="18"/>
    </location>
</feature>
<feature type="chain" id="PRO_5010329253" evidence="4">
    <location>
        <begin position="19"/>
        <end position="132"/>
    </location>
</feature>
<dbReference type="EMBL" id="FOFU01000002">
    <property type="protein sequence ID" value="SEP95248.1"/>
    <property type="molecule type" value="Genomic_DNA"/>
</dbReference>
<proteinExistence type="predicted"/>
<dbReference type="PROSITE" id="PS51257">
    <property type="entry name" value="PROKAR_LIPOPROTEIN"/>
    <property type="match status" value="1"/>
</dbReference>
<dbReference type="Gene3D" id="1.25.40.10">
    <property type="entry name" value="Tetratricopeptide repeat domain"/>
    <property type="match status" value="1"/>
</dbReference>
<dbReference type="SUPFAM" id="SSF48452">
    <property type="entry name" value="TPR-like"/>
    <property type="match status" value="1"/>
</dbReference>
<gene>
    <name evidence="5" type="ORF">SAMN04487977_10220</name>
</gene>
<evidence type="ECO:0000256" key="2">
    <source>
        <dbReference type="ARBA" id="ARBA00022803"/>
    </source>
</evidence>
<accession>A0A1H9C3J7</accession>
<dbReference type="OrthoDB" id="369771at2"/>
<evidence type="ECO:0000256" key="4">
    <source>
        <dbReference type="SAM" id="SignalP"/>
    </source>
</evidence>
<dbReference type="SMART" id="SM00028">
    <property type="entry name" value="TPR"/>
    <property type="match status" value="2"/>
</dbReference>
<dbReference type="AlphaFoldDB" id="A0A1H9C3J7"/>
<protein>
    <submittedName>
        <fullName evidence="5">Tetratricopeptide repeat-containing protein</fullName>
    </submittedName>
</protein>
<feature type="repeat" description="TPR" evidence="3">
    <location>
        <begin position="70"/>
        <end position="103"/>
    </location>
</feature>
<dbReference type="InterPro" id="IPR019734">
    <property type="entry name" value="TPR_rpt"/>
</dbReference>
<name>A0A1H9C3J7_9SPIR</name>
<evidence type="ECO:0000256" key="1">
    <source>
        <dbReference type="ARBA" id="ARBA00022737"/>
    </source>
</evidence>
<keyword evidence="1" id="KW-0677">Repeat</keyword>
<dbReference type="Pfam" id="PF07719">
    <property type="entry name" value="TPR_2"/>
    <property type="match status" value="1"/>
</dbReference>
<evidence type="ECO:0000313" key="6">
    <source>
        <dbReference type="Proteomes" id="UP000182360"/>
    </source>
</evidence>
<dbReference type="InterPro" id="IPR013105">
    <property type="entry name" value="TPR_2"/>
</dbReference>
<organism evidence="5 6">
    <name type="scientific">Treponema bryantii</name>
    <dbReference type="NCBI Taxonomy" id="163"/>
    <lineage>
        <taxon>Bacteria</taxon>
        <taxon>Pseudomonadati</taxon>
        <taxon>Spirochaetota</taxon>
        <taxon>Spirochaetia</taxon>
        <taxon>Spirochaetales</taxon>
        <taxon>Treponemataceae</taxon>
        <taxon>Treponema</taxon>
    </lineage>
</organism>
<dbReference type="Proteomes" id="UP000182360">
    <property type="component" value="Unassembled WGS sequence"/>
</dbReference>
<evidence type="ECO:0000313" key="5">
    <source>
        <dbReference type="EMBL" id="SEP95248.1"/>
    </source>
</evidence>